<comment type="caution">
    <text evidence="2">The sequence shown here is derived from an EMBL/GenBank/DDBJ whole genome shotgun (WGS) entry which is preliminary data.</text>
</comment>
<dbReference type="SUPFAM" id="SSF81301">
    <property type="entry name" value="Nucleotidyltransferase"/>
    <property type="match status" value="1"/>
</dbReference>
<gene>
    <name evidence="2" type="ORF">HMJ28_11630</name>
    <name evidence="3" type="ORF">SAMN05216497_101222</name>
</gene>
<accession>A0A1G9F838</accession>
<dbReference type="Gene3D" id="3.30.460.10">
    <property type="entry name" value="Beta Polymerase, domain 2"/>
    <property type="match status" value="1"/>
</dbReference>
<proteinExistence type="predicted"/>
<evidence type="ECO:0000313" key="4">
    <source>
        <dbReference type="Proteomes" id="UP000198811"/>
    </source>
</evidence>
<protein>
    <recommendedName>
        <fullName evidence="1">Polymerase beta nucleotidyltransferase domain-containing protein</fullName>
    </recommendedName>
</protein>
<dbReference type="Proteomes" id="UP000528432">
    <property type="component" value="Unassembled WGS sequence"/>
</dbReference>
<keyword evidence="4" id="KW-1185">Reference proteome</keyword>
<sequence length="229" mass="27326">MRVLTGEEKIRKFTKEVILQFEDEIQCILLTGSYARDEVCKSSDIDMWLFFKAINFNTLKSIANILKKLPQTPKLTPKCTTFQESLDRYFAKEYNPLQYRTDGIILYGNLQLPYPKKEEFIEESKYLSNYVIMGIRHYIAIGEDEQKLLKRKIQRRILKPLMWAIRYKYAGRYGEYYKKLDELKLVCNENEKVLIEIYKTALKNGLKKYEGKIDYIFTLCYKVCEEICF</sequence>
<reference evidence="2 5" key="2">
    <citation type="submission" date="2020-05" db="EMBL/GenBank/DDBJ databases">
        <title>Draft genome sequence of Clostridium cochlearium strain AGROS13 isolated from a sheep dairy farm in New Zealand.</title>
        <authorList>
            <person name="Gupta T.B."/>
            <person name="Jauregui R."/>
            <person name="Risson A.N."/>
            <person name="Brightwell G."/>
            <person name="Maclean P."/>
        </authorList>
    </citation>
    <scope>NUCLEOTIDE SEQUENCE [LARGE SCALE GENOMIC DNA]</scope>
    <source>
        <strain evidence="2 5">AGROS13</strain>
    </source>
</reference>
<reference evidence="3 4" key="1">
    <citation type="submission" date="2016-10" db="EMBL/GenBank/DDBJ databases">
        <authorList>
            <person name="Varghese N."/>
            <person name="Submissions S."/>
        </authorList>
    </citation>
    <scope>NUCLEOTIDE SEQUENCE [LARGE SCALE GENOMIC DNA]</scope>
    <source>
        <strain evidence="3 4">NLAE-zl-C224</strain>
    </source>
</reference>
<evidence type="ECO:0000259" key="1">
    <source>
        <dbReference type="Pfam" id="PF18765"/>
    </source>
</evidence>
<dbReference type="InterPro" id="IPR041633">
    <property type="entry name" value="Polbeta"/>
</dbReference>
<evidence type="ECO:0000313" key="5">
    <source>
        <dbReference type="Proteomes" id="UP000528432"/>
    </source>
</evidence>
<dbReference type="Pfam" id="PF18765">
    <property type="entry name" value="Polbeta"/>
    <property type="match status" value="1"/>
</dbReference>
<name>A0A1G9F838_CLOCO</name>
<dbReference type="Proteomes" id="UP000198811">
    <property type="component" value="Unassembled WGS sequence"/>
</dbReference>
<evidence type="ECO:0000313" key="2">
    <source>
        <dbReference type="EMBL" id="NOH17017.1"/>
    </source>
</evidence>
<dbReference type="EMBL" id="FNGL01000001">
    <property type="protein sequence ID" value="SDK84505.1"/>
    <property type="molecule type" value="Genomic_DNA"/>
</dbReference>
<organism evidence="2 5">
    <name type="scientific">Clostridium cochlearium</name>
    <dbReference type="NCBI Taxonomy" id="1494"/>
    <lineage>
        <taxon>Bacteria</taxon>
        <taxon>Bacillati</taxon>
        <taxon>Bacillota</taxon>
        <taxon>Clostridia</taxon>
        <taxon>Eubacteriales</taxon>
        <taxon>Clostridiaceae</taxon>
        <taxon>Clostridium</taxon>
    </lineage>
</organism>
<dbReference type="EMBL" id="JABFIF010000031">
    <property type="protein sequence ID" value="NOH17017.1"/>
    <property type="molecule type" value="Genomic_DNA"/>
</dbReference>
<dbReference type="InterPro" id="IPR043519">
    <property type="entry name" value="NT_sf"/>
</dbReference>
<evidence type="ECO:0000313" key="3">
    <source>
        <dbReference type="EMBL" id="SDK84505.1"/>
    </source>
</evidence>
<feature type="domain" description="Polymerase beta nucleotidyltransferase" evidence="1">
    <location>
        <begin position="18"/>
        <end position="69"/>
    </location>
</feature>
<dbReference type="OrthoDB" id="358345at2"/>
<dbReference type="RefSeq" id="WP_089863077.1">
    <property type="nucleotide sequence ID" value="NZ_FNGL01000001.1"/>
</dbReference>
<dbReference type="STRING" id="1494.SAMN05216497_101222"/>
<dbReference type="AlphaFoldDB" id="A0A1G9F838"/>